<reference evidence="2" key="2">
    <citation type="journal article" date="2021" name="PeerJ">
        <title>Extensive microbial diversity within the chicken gut microbiome revealed by metagenomics and culture.</title>
        <authorList>
            <person name="Gilroy R."/>
            <person name="Ravi A."/>
            <person name="Getino M."/>
            <person name="Pursley I."/>
            <person name="Horton D.L."/>
            <person name="Alikhan N.F."/>
            <person name="Baker D."/>
            <person name="Gharbi K."/>
            <person name="Hall N."/>
            <person name="Watson M."/>
            <person name="Adriaenssens E.M."/>
            <person name="Foster-Nyarko E."/>
            <person name="Jarju S."/>
            <person name="Secka A."/>
            <person name="Antonio M."/>
            <person name="Oren A."/>
            <person name="Chaudhuri R.R."/>
            <person name="La Ragione R."/>
            <person name="Hildebrand F."/>
            <person name="Pallen M.J."/>
        </authorList>
    </citation>
    <scope>NUCLEOTIDE SEQUENCE</scope>
    <source>
        <strain evidence="2">4920</strain>
    </source>
</reference>
<proteinExistence type="predicted"/>
<feature type="signal peptide" evidence="1">
    <location>
        <begin position="1"/>
        <end position="24"/>
    </location>
</feature>
<keyword evidence="1" id="KW-0732">Signal</keyword>
<sequence>MKKRIAALCAAGIVAVCGVGFAFAADPGSDGDPLISKSYIDNVLLPRIYSYIDSVVGGLTPSNPQGQSATFEVVNVSAGQRVMAGEGTELILRMGSGTVIGSMRGGIADTTGGTDLADGTAVPANHLLIVPLADGRGINVTSEAIFMIKGTYEIQ</sequence>
<feature type="chain" id="PRO_5038394310" evidence="1">
    <location>
        <begin position="25"/>
        <end position="155"/>
    </location>
</feature>
<evidence type="ECO:0000256" key="1">
    <source>
        <dbReference type="SAM" id="SignalP"/>
    </source>
</evidence>
<evidence type="ECO:0000313" key="2">
    <source>
        <dbReference type="EMBL" id="HIV03309.1"/>
    </source>
</evidence>
<protein>
    <submittedName>
        <fullName evidence="2">Uncharacterized protein</fullName>
    </submittedName>
</protein>
<name>A0A9D1T0E3_9FIRM</name>
<dbReference type="AlphaFoldDB" id="A0A9D1T0E3"/>
<reference evidence="2" key="1">
    <citation type="submission" date="2020-10" db="EMBL/GenBank/DDBJ databases">
        <authorList>
            <person name="Gilroy R."/>
        </authorList>
    </citation>
    <scope>NUCLEOTIDE SEQUENCE</scope>
    <source>
        <strain evidence="2">4920</strain>
    </source>
</reference>
<evidence type="ECO:0000313" key="3">
    <source>
        <dbReference type="Proteomes" id="UP000886743"/>
    </source>
</evidence>
<dbReference type="EMBL" id="DVOF01000209">
    <property type="protein sequence ID" value="HIV03309.1"/>
    <property type="molecule type" value="Genomic_DNA"/>
</dbReference>
<organism evidence="2 3">
    <name type="scientific">Candidatus Aphodoplasma excrementigallinarum</name>
    <dbReference type="NCBI Taxonomy" id="2840673"/>
    <lineage>
        <taxon>Bacteria</taxon>
        <taxon>Bacillati</taxon>
        <taxon>Bacillota</taxon>
        <taxon>Clostridia</taxon>
        <taxon>Eubacteriales</taxon>
        <taxon>Candidatus Aphodoplasma</taxon>
    </lineage>
</organism>
<dbReference type="Proteomes" id="UP000886743">
    <property type="component" value="Unassembled WGS sequence"/>
</dbReference>
<gene>
    <name evidence="2" type="ORF">IAC74_07005</name>
</gene>
<comment type="caution">
    <text evidence="2">The sequence shown here is derived from an EMBL/GenBank/DDBJ whole genome shotgun (WGS) entry which is preliminary data.</text>
</comment>
<accession>A0A9D1T0E3</accession>